<gene>
    <name evidence="2" type="ORF">G5C65_20830</name>
</gene>
<dbReference type="AlphaFoldDB" id="A0A6G4X0V3"/>
<reference evidence="2 3" key="1">
    <citation type="submission" date="2020-02" db="EMBL/GenBank/DDBJ databases">
        <title>Whole-genome analyses of novel actinobacteria.</title>
        <authorList>
            <person name="Sahin N."/>
            <person name="Tatar D."/>
        </authorList>
    </citation>
    <scope>NUCLEOTIDE SEQUENCE [LARGE SCALE GENOMIC DNA]</scope>
    <source>
        <strain evidence="2 3">SB3404</strain>
    </source>
</reference>
<evidence type="ECO:0000313" key="2">
    <source>
        <dbReference type="EMBL" id="NGO70752.1"/>
    </source>
</evidence>
<accession>A0A6G4X0V3</accession>
<organism evidence="2 3">
    <name type="scientific">Streptomyces boncukensis</name>
    <dbReference type="NCBI Taxonomy" id="2711219"/>
    <lineage>
        <taxon>Bacteria</taxon>
        <taxon>Bacillati</taxon>
        <taxon>Actinomycetota</taxon>
        <taxon>Actinomycetes</taxon>
        <taxon>Kitasatosporales</taxon>
        <taxon>Streptomycetaceae</taxon>
        <taxon>Streptomyces</taxon>
    </lineage>
</organism>
<sequence length="106" mass="11370">MTDGRRTPQDTNRRRALADAAAGLGWTPQRGDLAQDTRDNSVGVVVALPDDTGTSVYQLRPQGGGRGWSAPLEALRPHPDTTDDISLTLEEAVMPRPPDARKGGPR</sequence>
<proteinExistence type="predicted"/>
<feature type="region of interest" description="Disordered" evidence="1">
    <location>
        <begin position="55"/>
        <end position="83"/>
    </location>
</feature>
<evidence type="ECO:0000256" key="1">
    <source>
        <dbReference type="SAM" id="MobiDB-lite"/>
    </source>
</evidence>
<protein>
    <submittedName>
        <fullName evidence="2">Uncharacterized protein</fullName>
    </submittedName>
</protein>
<dbReference type="RefSeq" id="WP_165300407.1">
    <property type="nucleotide sequence ID" value="NZ_JAAKZZ010000228.1"/>
</dbReference>
<evidence type="ECO:0000313" key="3">
    <source>
        <dbReference type="Proteomes" id="UP000477722"/>
    </source>
</evidence>
<dbReference type="Proteomes" id="UP000477722">
    <property type="component" value="Unassembled WGS sequence"/>
</dbReference>
<keyword evidence="3" id="KW-1185">Reference proteome</keyword>
<dbReference type="EMBL" id="JAAKZZ010000228">
    <property type="protein sequence ID" value="NGO70752.1"/>
    <property type="molecule type" value="Genomic_DNA"/>
</dbReference>
<comment type="caution">
    <text evidence="2">The sequence shown here is derived from an EMBL/GenBank/DDBJ whole genome shotgun (WGS) entry which is preliminary data.</text>
</comment>
<name>A0A6G4X0V3_9ACTN</name>